<sequence length="343" mass="38615">MFKDNTVFVIGAGASAEFNLPVGSGLMERIKQNCKYRFDYGSLKEGVPEIAHDLIERYRDQQSELDARFMAMGEVHRSIDLAGSIDEFINRHYDDPIIAEVGKLQIAYAIAKAEKDSLLARPNNGDETFRWDKLNDTWIRTFAQLLFEGVRNGEAERIGNNISIICFNYDRCIEHYLTEAIVKTFRGIDRKEAGKIVDQINIIHPYGSLGKLAAHRFGGDVTSQRLRAMSESIVTWSESIMSDKRAAIEEVMLDASTLVFLGFAFAPQNMNLLSVDGMRDDFDSLEIYATGYGYDNVIDGRLKSKISNLYSSGPGVVTDRLIHVQYEMKCAKFMQSHSMALVA</sequence>
<evidence type="ECO:0008006" key="3">
    <source>
        <dbReference type="Google" id="ProtNLM"/>
    </source>
</evidence>
<dbReference type="Proteomes" id="UP000295043">
    <property type="component" value="Unassembled WGS sequence"/>
</dbReference>
<reference evidence="1 2" key="1">
    <citation type="submission" date="2019-03" db="EMBL/GenBank/DDBJ databases">
        <title>Genomic Encyclopedia of Type Strains, Phase IV (KMG-V): Genome sequencing to study the core and pangenomes of soil and plant-associated prokaryotes.</title>
        <authorList>
            <person name="Whitman W."/>
        </authorList>
    </citation>
    <scope>NUCLEOTIDE SEQUENCE [LARGE SCALE GENOMIC DNA]</scope>
    <source>
        <strain evidence="1 2">23C40</strain>
    </source>
</reference>
<dbReference type="RefSeq" id="WP_132073620.1">
    <property type="nucleotide sequence ID" value="NZ_SLVU01000004.1"/>
</dbReference>
<protein>
    <recommendedName>
        <fullName evidence="3">SIR2-like domain-containing protein</fullName>
    </recommendedName>
</protein>
<organism evidence="1 2">
    <name type="scientific">Sinorhizobium americanum</name>
    <dbReference type="NCBI Taxonomy" id="194963"/>
    <lineage>
        <taxon>Bacteria</taxon>
        <taxon>Pseudomonadati</taxon>
        <taxon>Pseudomonadota</taxon>
        <taxon>Alphaproteobacteria</taxon>
        <taxon>Hyphomicrobiales</taxon>
        <taxon>Rhizobiaceae</taxon>
        <taxon>Sinorhizobium/Ensifer group</taxon>
        <taxon>Sinorhizobium</taxon>
    </lineage>
</organism>
<evidence type="ECO:0000313" key="2">
    <source>
        <dbReference type="Proteomes" id="UP000295043"/>
    </source>
</evidence>
<gene>
    <name evidence="1" type="ORF">EV184_104138</name>
</gene>
<accession>A0A4R2BZG0</accession>
<dbReference type="AlphaFoldDB" id="A0A4R2BZG0"/>
<dbReference type="EMBL" id="SLVU01000004">
    <property type="protein sequence ID" value="TCN32472.1"/>
    <property type="molecule type" value="Genomic_DNA"/>
</dbReference>
<evidence type="ECO:0000313" key="1">
    <source>
        <dbReference type="EMBL" id="TCN32472.1"/>
    </source>
</evidence>
<proteinExistence type="predicted"/>
<comment type="caution">
    <text evidence="1">The sequence shown here is derived from an EMBL/GenBank/DDBJ whole genome shotgun (WGS) entry which is preliminary data.</text>
</comment>
<name>A0A4R2BZG0_9HYPH</name>